<reference evidence="2 3" key="1">
    <citation type="journal article" date="2013" name="Curr. Biol.">
        <title>The Genome of the Foraminiferan Reticulomyxa filosa.</title>
        <authorList>
            <person name="Glockner G."/>
            <person name="Hulsmann N."/>
            <person name="Schleicher M."/>
            <person name="Noegel A.A."/>
            <person name="Eichinger L."/>
            <person name="Gallinger C."/>
            <person name="Pawlowski J."/>
            <person name="Sierra R."/>
            <person name="Euteneuer U."/>
            <person name="Pillet L."/>
            <person name="Moustafa A."/>
            <person name="Platzer M."/>
            <person name="Groth M."/>
            <person name="Szafranski K."/>
            <person name="Schliwa M."/>
        </authorList>
    </citation>
    <scope>NUCLEOTIDE SEQUENCE [LARGE SCALE GENOMIC DNA]</scope>
</reference>
<dbReference type="AlphaFoldDB" id="X6MYB8"/>
<organism evidence="2 3">
    <name type="scientific">Reticulomyxa filosa</name>
    <dbReference type="NCBI Taxonomy" id="46433"/>
    <lineage>
        <taxon>Eukaryota</taxon>
        <taxon>Sar</taxon>
        <taxon>Rhizaria</taxon>
        <taxon>Retaria</taxon>
        <taxon>Foraminifera</taxon>
        <taxon>Monothalamids</taxon>
        <taxon>Reticulomyxidae</taxon>
        <taxon>Reticulomyxa</taxon>
    </lineage>
</organism>
<keyword evidence="1" id="KW-1133">Transmembrane helix</keyword>
<evidence type="ECO:0000313" key="3">
    <source>
        <dbReference type="Proteomes" id="UP000023152"/>
    </source>
</evidence>
<accession>X6MYB8</accession>
<keyword evidence="1" id="KW-0472">Membrane</keyword>
<feature type="non-terminal residue" evidence="2">
    <location>
        <position position="1"/>
    </location>
</feature>
<evidence type="ECO:0000256" key="1">
    <source>
        <dbReference type="SAM" id="Phobius"/>
    </source>
</evidence>
<name>X6MYB8_RETFI</name>
<gene>
    <name evidence="2" type="ORF">RFI_18634</name>
</gene>
<evidence type="ECO:0000313" key="2">
    <source>
        <dbReference type="EMBL" id="ETO18628.1"/>
    </source>
</evidence>
<keyword evidence="1" id="KW-0812">Transmembrane</keyword>
<sequence>TPINRIGLHYTPTCALFQIGSDKMRPIVRTNYVPFVPASMQLQYDCTVYAKLVEYETKYFEWGQRKTTLEFDNELDAAIFTSCQRYHEYVTNENNMDSKLLFPLEDSVIQRILDKLQLNMKYAHLHRVNDIVQQNLQLIKQQRIVAIKQAILDYVLKNPFERERLNIFIPPLLVSFISFYYLLLLLLFIFFFFVCKVRIKGAPLKKKTSKWICNESHPWHKAIDEQWHMFATYSYFISKSAVVMLPLFENALSRTELFDTSCDSPLSVKEFEEKQETFMEKGRSQVMNDYYKEACSYWKRYVEEHTYFENDSEMATQLFNCVSALMCQQLTSVVYHSLHKMKMYFLEKFNAIRTFALSSQSCCCWKVTLQWGPNGFDYDVPLHYLTVLVDRFIHALLSSFQGLVRIEAKIFPRLKNVPMLKYFSHLSFKKKKNL</sequence>
<proteinExistence type="predicted"/>
<dbReference type="Proteomes" id="UP000023152">
    <property type="component" value="Unassembled WGS sequence"/>
</dbReference>
<comment type="caution">
    <text evidence="2">The sequence shown here is derived from an EMBL/GenBank/DDBJ whole genome shotgun (WGS) entry which is preliminary data.</text>
</comment>
<keyword evidence="3" id="KW-1185">Reference proteome</keyword>
<dbReference type="EMBL" id="ASPP01014633">
    <property type="protein sequence ID" value="ETO18628.1"/>
    <property type="molecule type" value="Genomic_DNA"/>
</dbReference>
<dbReference type="OrthoDB" id="5593012at2759"/>
<feature type="transmembrane region" description="Helical" evidence="1">
    <location>
        <begin position="172"/>
        <end position="195"/>
    </location>
</feature>
<protein>
    <submittedName>
        <fullName evidence="2">Uncharacterized protein</fullName>
    </submittedName>
</protein>